<evidence type="ECO:0000313" key="1">
    <source>
        <dbReference type="EMBL" id="GGK33299.1"/>
    </source>
</evidence>
<keyword evidence="2" id="KW-1185">Reference proteome</keyword>
<evidence type="ECO:0000313" key="2">
    <source>
        <dbReference type="Proteomes" id="UP000647587"/>
    </source>
</evidence>
<name>A0ABQ2F1P2_9DEIO</name>
<accession>A0ABQ2F1P2</accession>
<sequence length="79" mass="9224">MPNLVPYLHVLTCAREQRWSQAARALEYAYEVRPPRQLTVDECRALRSAEDDLVYVGQLLPCLRPTLLLVRRFKEQLSP</sequence>
<proteinExistence type="predicted"/>
<dbReference type="Proteomes" id="UP000647587">
    <property type="component" value="Unassembled WGS sequence"/>
</dbReference>
<organism evidence="1 2">
    <name type="scientific">Deinococcus malanensis</name>
    <dbReference type="NCBI Taxonomy" id="1706855"/>
    <lineage>
        <taxon>Bacteria</taxon>
        <taxon>Thermotogati</taxon>
        <taxon>Deinococcota</taxon>
        <taxon>Deinococci</taxon>
        <taxon>Deinococcales</taxon>
        <taxon>Deinococcaceae</taxon>
        <taxon>Deinococcus</taxon>
    </lineage>
</organism>
<reference evidence="2" key="1">
    <citation type="journal article" date="2019" name="Int. J. Syst. Evol. Microbiol.">
        <title>The Global Catalogue of Microorganisms (GCM) 10K type strain sequencing project: providing services to taxonomists for standard genome sequencing and annotation.</title>
        <authorList>
            <consortium name="The Broad Institute Genomics Platform"/>
            <consortium name="The Broad Institute Genome Sequencing Center for Infectious Disease"/>
            <person name="Wu L."/>
            <person name="Ma J."/>
        </authorList>
    </citation>
    <scope>NUCLEOTIDE SEQUENCE [LARGE SCALE GENOMIC DNA]</scope>
    <source>
        <strain evidence="2">JCM 30331</strain>
    </source>
</reference>
<dbReference type="EMBL" id="BMPP01000013">
    <property type="protein sequence ID" value="GGK33299.1"/>
    <property type="molecule type" value="Genomic_DNA"/>
</dbReference>
<comment type="caution">
    <text evidence="1">The sequence shown here is derived from an EMBL/GenBank/DDBJ whole genome shotgun (WGS) entry which is preliminary data.</text>
</comment>
<gene>
    <name evidence="1" type="ORF">GCM10008955_29150</name>
</gene>
<dbReference type="RefSeq" id="WP_386840660.1">
    <property type="nucleotide sequence ID" value="NZ_JBHUEV010000004.1"/>
</dbReference>
<protein>
    <submittedName>
        <fullName evidence="1">Uncharacterized protein</fullName>
    </submittedName>
</protein>